<feature type="coiled-coil region" evidence="4">
    <location>
        <begin position="312"/>
        <end position="383"/>
    </location>
</feature>
<feature type="domain" description="RecF/RecN/SMC N-terminal" evidence="6">
    <location>
        <begin position="5"/>
        <end position="1044"/>
    </location>
</feature>
<evidence type="ECO:0000313" key="8">
    <source>
        <dbReference type="Proteomes" id="UP000823749"/>
    </source>
</evidence>
<dbReference type="GO" id="GO:0003697">
    <property type="term" value="F:single-stranded DNA binding"/>
    <property type="evidence" value="ECO:0007669"/>
    <property type="project" value="TreeGrafter"/>
</dbReference>
<organism evidence="7 8">
    <name type="scientific">Rhododendron griersonianum</name>
    <dbReference type="NCBI Taxonomy" id="479676"/>
    <lineage>
        <taxon>Eukaryota</taxon>
        <taxon>Viridiplantae</taxon>
        <taxon>Streptophyta</taxon>
        <taxon>Embryophyta</taxon>
        <taxon>Tracheophyta</taxon>
        <taxon>Spermatophyta</taxon>
        <taxon>Magnoliopsida</taxon>
        <taxon>eudicotyledons</taxon>
        <taxon>Gunneridae</taxon>
        <taxon>Pentapetalae</taxon>
        <taxon>asterids</taxon>
        <taxon>Ericales</taxon>
        <taxon>Ericaceae</taxon>
        <taxon>Ericoideae</taxon>
        <taxon>Rhodoreae</taxon>
        <taxon>Rhododendron</taxon>
    </lineage>
</organism>
<evidence type="ECO:0000256" key="3">
    <source>
        <dbReference type="ARBA" id="ARBA00023054"/>
    </source>
</evidence>
<dbReference type="PANTHER" id="PTHR45916">
    <property type="entry name" value="STRUCTURAL MAINTENANCE OF CHROMOSOMES PROTEIN 5"/>
    <property type="match status" value="1"/>
</dbReference>
<feature type="coiled-coil region" evidence="4">
    <location>
        <begin position="189"/>
        <end position="259"/>
    </location>
</feature>
<dbReference type="GO" id="GO:0051276">
    <property type="term" value="P:chromosome organization"/>
    <property type="evidence" value="ECO:0007669"/>
    <property type="project" value="UniProtKB-ARBA"/>
</dbReference>
<dbReference type="Gene3D" id="3.40.50.300">
    <property type="entry name" value="P-loop containing nucleotide triphosphate hydrolases"/>
    <property type="match status" value="2"/>
</dbReference>
<evidence type="ECO:0000313" key="7">
    <source>
        <dbReference type="EMBL" id="KAG5565166.1"/>
    </source>
</evidence>
<comment type="similarity">
    <text evidence="1">Belongs to the SMC family. SMC5 subfamily.</text>
</comment>
<feature type="region of interest" description="Disordered" evidence="5">
    <location>
        <begin position="789"/>
        <end position="810"/>
    </location>
</feature>
<accession>A0AAV6LM14</accession>
<dbReference type="SUPFAM" id="SSF52540">
    <property type="entry name" value="P-loop containing nucleoside triphosphate hydrolases"/>
    <property type="match status" value="2"/>
</dbReference>
<keyword evidence="8" id="KW-1185">Reference proteome</keyword>
<protein>
    <recommendedName>
        <fullName evidence="2">Structural maintenance of chromosomes protein 5</fullName>
    </recommendedName>
</protein>
<dbReference type="Pfam" id="PF02463">
    <property type="entry name" value="SMC_N"/>
    <property type="match status" value="1"/>
</dbReference>
<evidence type="ECO:0000256" key="2">
    <source>
        <dbReference type="ARBA" id="ARBA00018687"/>
    </source>
</evidence>
<feature type="coiled-coil region" evidence="4">
    <location>
        <begin position="575"/>
        <end position="672"/>
    </location>
</feature>
<reference evidence="7" key="1">
    <citation type="submission" date="2020-08" db="EMBL/GenBank/DDBJ databases">
        <title>Plant Genome Project.</title>
        <authorList>
            <person name="Zhang R.-G."/>
        </authorList>
    </citation>
    <scope>NUCLEOTIDE SEQUENCE</scope>
    <source>
        <strain evidence="7">WSP0</strain>
        <tissue evidence="7">Leaf</tissue>
    </source>
</reference>
<evidence type="ECO:0000256" key="5">
    <source>
        <dbReference type="SAM" id="MobiDB-lite"/>
    </source>
</evidence>
<dbReference type="InterPro" id="IPR003395">
    <property type="entry name" value="RecF/RecN/SMC_N"/>
</dbReference>
<dbReference type="InterPro" id="IPR027417">
    <property type="entry name" value="P-loop_NTPase"/>
</dbReference>
<dbReference type="GO" id="GO:0000724">
    <property type="term" value="P:double-strand break repair via homologous recombination"/>
    <property type="evidence" value="ECO:0007669"/>
    <property type="project" value="TreeGrafter"/>
</dbReference>
<evidence type="ECO:0000259" key="6">
    <source>
        <dbReference type="Pfam" id="PF02463"/>
    </source>
</evidence>
<dbReference type="GO" id="GO:0030915">
    <property type="term" value="C:Smc5-Smc6 complex"/>
    <property type="evidence" value="ECO:0007669"/>
    <property type="project" value="TreeGrafter"/>
</dbReference>
<dbReference type="GO" id="GO:0005634">
    <property type="term" value="C:nucleus"/>
    <property type="evidence" value="ECO:0007669"/>
    <property type="project" value="TreeGrafter"/>
</dbReference>
<proteinExistence type="inferred from homology"/>
<sequence>MPGNIVEIELHNFMTFDILTCKPGPRLNLVVGPNGAGKSSLVCAIALGLGGEPQLLGRASSIAAFVKRGEESGYIKISLRGDTKEEHLNIMRKIDTRNKSEWLFNGKVVPKKDVVEVIQRFNIQVNNLTQFLPQDRVCEFAKLTPVQLLEETEKAVGDPQLPVQHRALVDKSGELKKLERNIQRNGEYLNQLRLLNSEQERDVERVRQREELLEKAESMKKKLPWLKYDAKRAEFMEAKEQEKDAKKKLDEAAKSLDDAREPIEKEKAAKAAEDAKCKKISSLLDGNAKKRMQLVENENSLGAQVRSKYNEMEELKRQEESRQQRILRAKEELISAEVELANLPPYETPKNELEKLGAQIMELEEIAREKRHQKAEKERLLSHNNGILRQSVDRLRDMENTNNKLLYALRKSGAEKILDAYRWVQEHRNEFNKEVYGPVLLEVKVSNRVHADYLEGHIAYYIWKSFITQDAGDRDTLVKNLGSLDVPMRALGIYSRLDQVFDAPVAVKEVLVGQFGLEYSYIGSKETDQRADEIQRLGILDFWTPENHYRWSKSRYGGHISALVEPVAHSQLLLCNQDVGELERLRSRKMELEETIMHINESLKSLQIELRQAEDEAAKLQRQRVSYFTLVMEQLCPCEEIISSVQLEKRKRREMENRISQRKIKLKSMEQEGDLDTVLAKLLEDVGKLNIRRFECAIEIKNLIIEAVAYRRSFAERKIASIELEAKIREMEGSVKQQEKFVLQASAHLKYCEKEVESFKQQVAAAKRHAESVAILTPELGQAFIERKELSGKDTPSPRGRGHLGKDTPSPAEVAIRAQSILSGRPPKMPTTIEELEGLIEDTIAQANSILFLNHNILEEYESRRKKVEELSRKQEIDEKEFSALLDEINALKESWLPTLRSLVTQINETFSHNFQEMAVAGEVSLDEHDMDFDKYGVHIKVKFSGGYGNGMAACRGAVLTSGGGTVVHVRTRQAGQLQVLSAHHQSGGERSVSTILYLVSLQDLTNCPFRVVDEINQGMDPINERKMFQQLVRAASQSNTPQCFLLTPKLLPNLEYSEACSILTVMNGPWIEESSKVWSSGECWGSVMGLMGASL</sequence>
<evidence type="ECO:0000256" key="1">
    <source>
        <dbReference type="ARBA" id="ARBA00010171"/>
    </source>
</evidence>
<comment type="caution">
    <text evidence="7">The sequence shown here is derived from an EMBL/GenBank/DDBJ whole genome shotgun (WGS) entry which is preliminary data.</text>
</comment>
<name>A0AAV6LM14_9ERIC</name>
<gene>
    <name evidence="7" type="ORF">RHGRI_001157</name>
</gene>
<dbReference type="PANTHER" id="PTHR45916:SF1">
    <property type="entry name" value="STRUCTURAL MAINTENANCE OF CHROMOSOMES PROTEIN 5"/>
    <property type="match status" value="1"/>
</dbReference>
<evidence type="ECO:0000256" key="4">
    <source>
        <dbReference type="SAM" id="Coils"/>
    </source>
</evidence>
<dbReference type="EMBL" id="JACTNZ010000001">
    <property type="protein sequence ID" value="KAG5565166.1"/>
    <property type="molecule type" value="Genomic_DNA"/>
</dbReference>
<keyword evidence="3 4" id="KW-0175">Coiled coil</keyword>
<dbReference type="Proteomes" id="UP000823749">
    <property type="component" value="Chromosome 1"/>
</dbReference>
<dbReference type="AlphaFoldDB" id="A0AAV6LM14"/>